<proteinExistence type="predicted"/>
<sequence>MHSVPAIQSWETFTRAKVACAPEAAVRPVFLVSSNPRRQASNAAFLRRSDHTIRVAISRTNAP</sequence>
<dbReference type="STRING" id="1137280.D777_00598"/>
<evidence type="ECO:0000313" key="1">
    <source>
        <dbReference type="EMBL" id="KEF31964.1"/>
    </source>
</evidence>
<dbReference type="EMBL" id="ANIE01000003">
    <property type="protein sequence ID" value="KEF31964.1"/>
    <property type="molecule type" value="Genomic_DNA"/>
</dbReference>
<organism evidence="1 2">
    <name type="scientific">Marinobacter nitratireducens</name>
    <dbReference type="NCBI Taxonomy" id="1137280"/>
    <lineage>
        <taxon>Bacteria</taxon>
        <taxon>Pseudomonadati</taxon>
        <taxon>Pseudomonadota</taxon>
        <taxon>Gammaproteobacteria</taxon>
        <taxon>Pseudomonadales</taxon>
        <taxon>Marinobacteraceae</taxon>
        <taxon>Marinobacter</taxon>
    </lineage>
</organism>
<gene>
    <name evidence="1" type="ORF">D777_00598</name>
</gene>
<accession>A0A072N2P9</accession>
<reference evidence="1 2" key="1">
    <citation type="submission" date="2012-12" db="EMBL/GenBank/DDBJ databases">
        <title>Genome assembly of Marinobacter sp. AK21.</title>
        <authorList>
            <person name="Khatri I."/>
            <person name="Kumar R."/>
            <person name="Vaidya B."/>
            <person name="Subramanian S."/>
            <person name="Pinnaka A."/>
        </authorList>
    </citation>
    <scope>NUCLEOTIDE SEQUENCE [LARGE SCALE GENOMIC DNA]</scope>
    <source>
        <strain evidence="1 2">AK21</strain>
    </source>
</reference>
<name>A0A072N2P9_9GAMM</name>
<keyword evidence="2" id="KW-1185">Reference proteome</keyword>
<protein>
    <submittedName>
        <fullName evidence="1">Uncharacterized protein</fullName>
    </submittedName>
</protein>
<dbReference type="AlphaFoldDB" id="A0A072N2P9"/>
<dbReference type="Proteomes" id="UP000035057">
    <property type="component" value="Unassembled WGS sequence"/>
</dbReference>
<evidence type="ECO:0000313" key="2">
    <source>
        <dbReference type="Proteomes" id="UP000035057"/>
    </source>
</evidence>
<dbReference type="PATRIC" id="fig|1137280.3.peg.414"/>
<comment type="caution">
    <text evidence="1">The sequence shown here is derived from an EMBL/GenBank/DDBJ whole genome shotgun (WGS) entry which is preliminary data.</text>
</comment>